<evidence type="ECO:0000256" key="4">
    <source>
        <dbReference type="RuleBase" id="RU003465"/>
    </source>
</evidence>
<feature type="compositionally biased region" description="Polar residues" evidence="5">
    <location>
        <begin position="378"/>
        <end position="399"/>
    </location>
</feature>
<accession>A0A6P8J1A7</accession>
<dbReference type="OrthoDB" id="10025511at2759"/>
<keyword evidence="1" id="KW-0479">Metal-binding</keyword>
<dbReference type="FunFam" id="3.60.40.10:FF:000060">
    <property type="entry name" value="Protein phosphatase 2c"/>
    <property type="match status" value="1"/>
</dbReference>
<feature type="compositionally biased region" description="Polar residues" evidence="5">
    <location>
        <begin position="416"/>
        <end position="428"/>
    </location>
</feature>
<feature type="compositionally biased region" description="Polar residues" evidence="5">
    <location>
        <begin position="351"/>
        <end position="371"/>
    </location>
</feature>
<dbReference type="GeneID" id="116307245"/>
<dbReference type="SMART" id="SM00332">
    <property type="entry name" value="PP2Cc"/>
    <property type="match status" value="1"/>
</dbReference>
<evidence type="ECO:0000256" key="3">
    <source>
        <dbReference type="ARBA" id="ARBA00022912"/>
    </source>
</evidence>
<evidence type="ECO:0000256" key="1">
    <source>
        <dbReference type="ARBA" id="ARBA00022723"/>
    </source>
</evidence>
<feature type="domain" description="PPM-type phosphatase" evidence="6">
    <location>
        <begin position="32"/>
        <end position="337"/>
    </location>
</feature>
<sequence>MSWPFSIRERAKMKHVLLTKPSQTIKSRLMVRVSAEAHQGGRRYMEDLTSVLFDRQRVGKDIGQCYAAVYDGHGGSEAAIFARAMLWDTIKKQRGFYSQDPAHVVKAIKEGFLATHRAMWKQLDNWPKTRHGLPSTSGTTAAIVIIRGRKMYVAHVGDSGVVRGKIKNKLTKAEPLTSDHKPESPDEKKRIEDIGGRVLVRNGVHRVAWKRPVVLKHKGPITRRTQTEMVPFLAVSRALGDLWSFDYFRGEFVVSPVPDVQVYTIDPSVHKYVIVASDGLWGVVRPDEAVRCVNESIQNVDELLDVDVSHRLVSLALSRWREQRLRADNTSVIVIFFEEGGSKPCKHKSPSESPQAESQTDTDTASEVSTEMTRENTMKTSDSSENQSQSDLTPTSTNLDSDKPALVRTLAFRCTEPQNSHLSPSLQPESVCVELQ</sequence>
<dbReference type="Proteomes" id="UP000515163">
    <property type="component" value="Unplaced"/>
</dbReference>
<name>A0A6P8J1A7_ACTTE</name>
<dbReference type="Pfam" id="PF00481">
    <property type="entry name" value="PP2C"/>
    <property type="match status" value="1"/>
</dbReference>
<gene>
    <name evidence="8" type="primary">LOC116307245</name>
</gene>
<dbReference type="AlphaFoldDB" id="A0A6P8J1A7"/>
<dbReference type="PROSITE" id="PS01032">
    <property type="entry name" value="PPM_1"/>
    <property type="match status" value="1"/>
</dbReference>
<evidence type="ECO:0000313" key="8">
    <source>
        <dbReference type="RefSeq" id="XP_031573269.1"/>
    </source>
</evidence>
<dbReference type="KEGG" id="aten:116307245"/>
<feature type="region of interest" description="Disordered" evidence="5">
    <location>
        <begin position="416"/>
        <end position="436"/>
    </location>
</feature>
<evidence type="ECO:0000256" key="5">
    <source>
        <dbReference type="SAM" id="MobiDB-lite"/>
    </source>
</evidence>
<keyword evidence="3 4" id="KW-0904">Protein phosphatase</keyword>
<dbReference type="InterPro" id="IPR001932">
    <property type="entry name" value="PPM-type_phosphatase-like_dom"/>
</dbReference>
<dbReference type="InterPro" id="IPR015655">
    <property type="entry name" value="PP2C"/>
</dbReference>
<evidence type="ECO:0000259" key="6">
    <source>
        <dbReference type="PROSITE" id="PS51746"/>
    </source>
</evidence>
<evidence type="ECO:0000256" key="2">
    <source>
        <dbReference type="ARBA" id="ARBA00022801"/>
    </source>
</evidence>
<dbReference type="GO" id="GO:0004722">
    <property type="term" value="F:protein serine/threonine phosphatase activity"/>
    <property type="evidence" value="ECO:0007669"/>
    <property type="project" value="InterPro"/>
</dbReference>
<dbReference type="CDD" id="cd00143">
    <property type="entry name" value="PP2Cc"/>
    <property type="match status" value="1"/>
</dbReference>
<keyword evidence="7" id="KW-1185">Reference proteome</keyword>
<proteinExistence type="inferred from homology"/>
<keyword evidence="2 4" id="KW-0378">Hydrolase</keyword>
<reference evidence="8" key="1">
    <citation type="submission" date="2025-08" db="UniProtKB">
        <authorList>
            <consortium name="RefSeq"/>
        </authorList>
    </citation>
    <scope>IDENTIFICATION</scope>
    <source>
        <tissue evidence="8">Tentacle</tissue>
    </source>
</reference>
<dbReference type="RefSeq" id="XP_031573269.1">
    <property type="nucleotide sequence ID" value="XM_031717409.1"/>
</dbReference>
<dbReference type="PANTHER" id="PTHR47992">
    <property type="entry name" value="PROTEIN PHOSPHATASE"/>
    <property type="match status" value="1"/>
</dbReference>
<dbReference type="PROSITE" id="PS51746">
    <property type="entry name" value="PPM_2"/>
    <property type="match status" value="1"/>
</dbReference>
<dbReference type="InterPro" id="IPR000222">
    <property type="entry name" value="PP2C_BS"/>
</dbReference>
<dbReference type="Gene3D" id="3.60.40.10">
    <property type="entry name" value="PPM-type phosphatase domain"/>
    <property type="match status" value="1"/>
</dbReference>
<protein>
    <submittedName>
        <fullName evidence="8">Protein phosphatase 1D-like</fullName>
    </submittedName>
</protein>
<feature type="region of interest" description="Disordered" evidence="5">
    <location>
        <begin position="342"/>
        <end position="404"/>
    </location>
</feature>
<dbReference type="SUPFAM" id="SSF81606">
    <property type="entry name" value="PP2C-like"/>
    <property type="match status" value="1"/>
</dbReference>
<dbReference type="InParanoid" id="A0A6P8J1A7"/>
<evidence type="ECO:0000313" key="7">
    <source>
        <dbReference type="Proteomes" id="UP000515163"/>
    </source>
</evidence>
<organism evidence="7 8">
    <name type="scientific">Actinia tenebrosa</name>
    <name type="common">Australian red waratah sea anemone</name>
    <dbReference type="NCBI Taxonomy" id="6105"/>
    <lineage>
        <taxon>Eukaryota</taxon>
        <taxon>Metazoa</taxon>
        <taxon>Cnidaria</taxon>
        <taxon>Anthozoa</taxon>
        <taxon>Hexacorallia</taxon>
        <taxon>Actiniaria</taxon>
        <taxon>Actiniidae</taxon>
        <taxon>Actinia</taxon>
    </lineage>
</organism>
<dbReference type="InterPro" id="IPR036457">
    <property type="entry name" value="PPM-type-like_dom_sf"/>
</dbReference>
<dbReference type="GO" id="GO:0046872">
    <property type="term" value="F:metal ion binding"/>
    <property type="evidence" value="ECO:0007669"/>
    <property type="project" value="UniProtKB-KW"/>
</dbReference>
<comment type="similarity">
    <text evidence="4">Belongs to the PP2C family.</text>
</comment>